<accession>A0AAU9ALA8</accession>
<sequence>MRRDNTFWAMVDGRLPLPAAATLLGWRFQAHNETDRSVSVSFDASDALTNPLGQIHGGLLAAMLDDCMGPAIYVELPPDRIAVTVESKTVFIQAARPGRLFGYGRIEHWRGQLCFVSGRLSDGQGRMLATATATFRIGHLRWRGWRAPGPLVRHLLWRQLRKRAAVKAVTQG</sequence>
<evidence type="ECO:0000256" key="2">
    <source>
        <dbReference type="ARBA" id="ARBA00022801"/>
    </source>
</evidence>
<dbReference type="SUPFAM" id="SSF54637">
    <property type="entry name" value="Thioesterase/thiol ester dehydrase-isomerase"/>
    <property type="match status" value="1"/>
</dbReference>
<comment type="similarity">
    <text evidence="1">Belongs to the thioesterase PaaI family.</text>
</comment>
<dbReference type="GO" id="GO:0047617">
    <property type="term" value="F:fatty acyl-CoA hydrolase activity"/>
    <property type="evidence" value="ECO:0007669"/>
    <property type="project" value="InterPro"/>
</dbReference>
<dbReference type="Gene3D" id="3.10.129.10">
    <property type="entry name" value="Hotdog Thioesterase"/>
    <property type="match status" value="1"/>
</dbReference>
<evidence type="ECO:0000313" key="4">
    <source>
        <dbReference type="EMBL" id="BAV99877.1"/>
    </source>
</evidence>
<evidence type="ECO:0000259" key="3">
    <source>
        <dbReference type="Pfam" id="PF03061"/>
    </source>
</evidence>
<evidence type="ECO:0000313" key="5">
    <source>
        <dbReference type="Proteomes" id="UP000218824"/>
    </source>
</evidence>
<dbReference type="KEGG" id="lem:LEN_4390"/>
<gene>
    <name evidence="4" type="ORF">LEN_4390</name>
</gene>
<dbReference type="InterPro" id="IPR003736">
    <property type="entry name" value="PAAI_dom"/>
</dbReference>
<protein>
    <submittedName>
        <fullName evidence="4">Thioesterase</fullName>
    </submittedName>
</protein>
<dbReference type="RefSeq" id="WP_096381245.1">
    <property type="nucleotide sequence ID" value="NZ_AP014940.1"/>
</dbReference>
<dbReference type="PANTHER" id="PTHR21660:SF1">
    <property type="entry name" value="ACYL-COENZYME A THIOESTERASE 13"/>
    <property type="match status" value="1"/>
</dbReference>
<dbReference type="Pfam" id="PF03061">
    <property type="entry name" value="4HBT"/>
    <property type="match status" value="1"/>
</dbReference>
<feature type="domain" description="Thioesterase" evidence="3">
    <location>
        <begin position="53"/>
        <end position="127"/>
    </location>
</feature>
<dbReference type="GeneID" id="83066179"/>
<keyword evidence="2" id="KW-0378">Hydrolase</keyword>
<dbReference type="AlphaFoldDB" id="A0AAU9ALA8"/>
<name>A0AAU9ALA8_LYSEN</name>
<dbReference type="InterPro" id="IPR029069">
    <property type="entry name" value="HotDog_dom_sf"/>
</dbReference>
<dbReference type="Proteomes" id="UP000218824">
    <property type="component" value="Chromosome"/>
</dbReference>
<dbReference type="CDD" id="cd03443">
    <property type="entry name" value="PaaI_thioesterase"/>
    <property type="match status" value="1"/>
</dbReference>
<dbReference type="InterPro" id="IPR039298">
    <property type="entry name" value="ACOT13"/>
</dbReference>
<dbReference type="EMBL" id="AP014940">
    <property type="protein sequence ID" value="BAV99877.1"/>
    <property type="molecule type" value="Genomic_DNA"/>
</dbReference>
<dbReference type="InterPro" id="IPR006683">
    <property type="entry name" value="Thioestr_dom"/>
</dbReference>
<organism evidence="4 5">
    <name type="scientific">Lysobacter enzymogenes</name>
    <dbReference type="NCBI Taxonomy" id="69"/>
    <lineage>
        <taxon>Bacteria</taxon>
        <taxon>Pseudomonadati</taxon>
        <taxon>Pseudomonadota</taxon>
        <taxon>Gammaproteobacteria</taxon>
        <taxon>Lysobacterales</taxon>
        <taxon>Lysobacteraceae</taxon>
        <taxon>Lysobacter</taxon>
    </lineage>
</organism>
<proteinExistence type="inferred from homology"/>
<reference evidence="4 5" key="1">
    <citation type="journal article" date="2017" name="DNA Res.">
        <title>Complete genome sequence and expression profile of the commercial lytic enzyme producer Lysobacter enzymogenes M497-1.</title>
        <authorList>
            <person name="Takami H."/>
            <person name="Toyoda A."/>
            <person name="Uchiyama I."/>
            <person name="Itoh T."/>
            <person name="Takaki Y."/>
            <person name="Arai W."/>
            <person name="Nishi S."/>
            <person name="Kawai M."/>
            <person name="Shinya K."/>
            <person name="Ikeda H."/>
        </authorList>
    </citation>
    <scope>NUCLEOTIDE SEQUENCE [LARGE SCALE GENOMIC DNA]</scope>
    <source>
        <strain evidence="4 5">M497-1</strain>
    </source>
</reference>
<dbReference type="NCBIfam" id="TIGR00369">
    <property type="entry name" value="unchar_dom_1"/>
    <property type="match status" value="1"/>
</dbReference>
<evidence type="ECO:0000256" key="1">
    <source>
        <dbReference type="ARBA" id="ARBA00008324"/>
    </source>
</evidence>
<dbReference type="PANTHER" id="PTHR21660">
    <property type="entry name" value="THIOESTERASE SUPERFAMILY MEMBER-RELATED"/>
    <property type="match status" value="1"/>
</dbReference>